<dbReference type="AlphaFoldDB" id="G4Z8B1"/>
<name>G4Z8B1_PHYSP</name>
<accession>G4Z8B1</accession>
<dbReference type="KEGG" id="psoj:PHYSODRAFT_493817"/>
<evidence type="ECO:0000313" key="2">
    <source>
        <dbReference type="Proteomes" id="UP000002640"/>
    </source>
</evidence>
<dbReference type="GeneID" id="20656989"/>
<dbReference type="RefSeq" id="XP_009523801.1">
    <property type="nucleotide sequence ID" value="XM_009525506.1"/>
</dbReference>
<dbReference type="EMBL" id="JH159153">
    <property type="protein sequence ID" value="EGZ21084.1"/>
    <property type="molecule type" value="Genomic_DNA"/>
</dbReference>
<reference evidence="1 2" key="1">
    <citation type="journal article" date="2006" name="Science">
        <title>Phytophthora genome sequences uncover evolutionary origins and mechanisms of pathogenesis.</title>
        <authorList>
            <person name="Tyler B.M."/>
            <person name="Tripathy S."/>
            <person name="Zhang X."/>
            <person name="Dehal P."/>
            <person name="Jiang R.H."/>
            <person name="Aerts A."/>
            <person name="Arredondo F.D."/>
            <person name="Baxter L."/>
            <person name="Bensasson D."/>
            <person name="Beynon J.L."/>
            <person name="Chapman J."/>
            <person name="Damasceno C.M."/>
            <person name="Dorrance A.E."/>
            <person name="Dou D."/>
            <person name="Dickerman A.W."/>
            <person name="Dubchak I.L."/>
            <person name="Garbelotto M."/>
            <person name="Gijzen M."/>
            <person name="Gordon S.G."/>
            <person name="Govers F."/>
            <person name="Grunwald N.J."/>
            <person name="Huang W."/>
            <person name="Ivors K.L."/>
            <person name="Jones R.W."/>
            <person name="Kamoun S."/>
            <person name="Krampis K."/>
            <person name="Lamour K.H."/>
            <person name="Lee M.K."/>
            <person name="McDonald W.H."/>
            <person name="Medina M."/>
            <person name="Meijer H.J."/>
            <person name="Nordberg E.K."/>
            <person name="Maclean D.J."/>
            <person name="Ospina-Giraldo M.D."/>
            <person name="Morris P.F."/>
            <person name="Phuntumart V."/>
            <person name="Putnam N.H."/>
            <person name="Rash S."/>
            <person name="Rose J.K."/>
            <person name="Sakihama Y."/>
            <person name="Salamov A.A."/>
            <person name="Savidor A."/>
            <person name="Scheuring C.F."/>
            <person name="Smith B.M."/>
            <person name="Sobral B.W."/>
            <person name="Terry A."/>
            <person name="Torto-Alalibo T.A."/>
            <person name="Win J."/>
            <person name="Xu Z."/>
            <person name="Zhang H."/>
            <person name="Grigoriev I.V."/>
            <person name="Rokhsar D.S."/>
            <person name="Boore J.L."/>
        </authorList>
    </citation>
    <scope>NUCLEOTIDE SEQUENCE [LARGE SCALE GENOMIC DNA]</scope>
    <source>
        <strain evidence="1 2">P6497</strain>
    </source>
</reference>
<feature type="non-terminal residue" evidence="1">
    <location>
        <position position="1"/>
    </location>
</feature>
<proteinExistence type="predicted"/>
<organism evidence="1 2">
    <name type="scientific">Phytophthora sojae (strain P6497)</name>
    <name type="common">Soybean stem and root rot agent</name>
    <name type="synonym">Phytophthora megasperma f. sp. glycines</name>
    <dbReference type="NCBI Taxonomy" id="1094619"/>
    <lineage>
        <taxon>Eukaryota</taxon>
        <taxon>Sar</taxon>
        <taxon>Stramenopiles</taxon>
        <taxon>Oomycota</taxon>
        <taxon>Peronosporomycetes</taxon>
        <taxon>Peronosporales</taxon>
        <taxon>Peronosporaceae</taxon>
        <taxon>Phytophthora</taxon>
    </lineage>
</organism>
<keyword evidence="2" id="KW-1185">Reference proteome</keyword>
<evidence type="ECO:0000313" key="1">
    <source>
        <dbReference type="EMBL" id="EGZ21084.1"/>
    </source>
</evidence>
<dbReference type="InParanoid" id="G4Z8B1"/>
<dbReference type="Proteomes" id="UP000002640">
    <property type="component" value="Unassembled WGS sequence"/>
</dbReference>
<gene>
    <name evidence="1" type="ORF">PHYSODRAFT_493817</name>
</gene>
<sequence length="52" mass="5912">LFGHSTRKEQHDRVGRKLGLTTTGSLQLFHASGNRLLFRDHFRMDVGAFDAL</sequence>
<protein>
    <submittedName>
        <fullName evidence="1">Uncharacterized protein</fullName>
    </submittedName>
</protein>